<protein>
    <recommendedName>
        <fullName evidence="4">LPXTG cell wall anchor domain-containing protein</fullName>
    </recommendedName>
</protein>
<name>A0ABP4TKC6_9ACTN</name>
<reference evidence="3" key="1">
    <citation type="journal article" date="2019" name="Int. J. Syst. Evol. Microbiol.">
        <title>The Global Catalogue of Microorganisms (GCM) 10K type strain sequencing project: providing services to taxonomists for standard genome sequencing and annotation.</title>
        <authorList>
            <consortium name="The Broad Institute Genomics Platform"/>
            <consortium name="The Broad Institute Genome Sequencing Center for Infectious Disease"/>
            <person name="Wu L."/>
            <person name="Ma J."/>
        </authorList>
    </citation>
    <scope>NUCLEOTIDE SEQUENCE [LARGE SCALE GENOMIC DNA]</scope>
    <source>
        <strain evidence="3">JCM 14718</strain>
    </source>
</reference>
<gene>
    <name evidence="2" type="ORF">GCM10009765_43580</name>
</gene>
<sequence>MGFFGVIAFILFVFSFNGVTMATYYVLGNKVVAHVDDCHTYPTRYTDSVEVVCNGTWKEAYGDQVGQIYGVAPSEKGSTITVHALHGSAVEDGTQLPSIGAAGVSLVALGVIGFGFLLGTVRKHSARARAIADDAQGQPRTVPKQVK</sequence>
<feature type="transmembrane region" description="Helical" evidence="1">
    <location>
        <begin position="99"/>
        <end position="119"/>
    </location>
</feature>
<keyword evidence="1" id="KW-0472">Membrane</keyword>
<dbReference type="Proteomes" id="UP001500618">
    <property type="component" value="Unassembled WGS sequence"/>
</dbReference>
<keyword evidence="1" id="KW-0812">Transmembrane</keyword>
<evidence type="ECO:0000313" key="3">
    <source>
        <dbReference type="Proteomes" id="UP001500618"/>
    </source>
</evidence>
<comment type="caution">
    <text evidence="2">The sequence shown here is derived from an EMBL/GenBank/DDBJ whole genome shotgun (WGS) entry which is preliminary data.</text>
</comment>
<evidence type="ECO:0000313" key="2">
    <source>
        <dbReference type="EMBL" id="GAA1689509.1"/>
    </source>
</evidence>
<evidence type="ECO:0000256" key="1">
    <source>
        <dbReference type="SAM" id="Phobius"/>
    </source>
</evidence>
<keyword evidence="1" id="KW-1133">Transmembrane helix</keyword>
<accession>A0ABP4TKC6</accession>
<evidence type="ECO:0008006" key="4">
    <source>
        <dbReference type="Google" id="ProtNLM"/>
    </source>
</evidence>
<dbReference type="EMBL" id="BAAANY010000017">
    <property type="protein sequence ID" value="GAA1689509.1"/>
    <property type="molecule type" value="Genomic_DNA"/>
</dbReference>
<proteinExistence type="predicted"/>
<keyword evidence="3" id="KW-1185">Reference proteome</keyword>
<organism evidence="2 3">
    <name type="scientific">Fodinicola feengrottensis</name>
    <dbReference type="NCBI Taxonomy" id="435914"/>
    <lineage>
        <taxon>Bacteria</taxon>
        <taxon>Bacillati</taxon>
        <taxon>Actinomycetota</taxon>
        <taxon>Actinomycetes</taxon>
        <taxon>Mycobacteriales</taxon>
        <taxon>Fodinicola</taxon>
    </lineage>
</organism>